<evidence type="ECO:0000313" key="1">
    <source>
        <dbReference type="EMBL" id="MCP2166906.1"/>
    </source>
</evidence>
<protein>
    <submittedName>
        <fullName evidence="1">Short chain dehydrogenase</fullName>
    </submittedName>
</protein>
<dbReference type="InterPro" id="IPR002347">
    <property type="entry name" value="SDR_fam"/>
</dbReference>
<sequence length="125" mass="12615">MVVLGGSAGIGLATARLAVDRGARVTLGGRDRERLAAAAATVDGAAGIPVDAADRVSLAEFFRAAGPVDDVVITVTRRGSRPPAPTLSREVCRWPAAVPAGCPAGRLRASAATAPARTPRAVPRP</sequence>
<dbReference type="AlphaFoldDB" id="A0AAE3GEU0"/>
<accession>A0AAE3GEU0</accession>
<dbReference type="SUPFAM" id="SSF51735">
    <property type="entry name" value="NAD(P)-binding Rossmann-fold domains"/>
    <property type="match status" value="1"/>
</dbReference>
<organism evidence="1 2">
    <name type="scientific">Goodfellowiella coeruleoviolacea</name>
    <dbReference type="NCBI Taxonomy" id="334858"/>
    <lineage>
        <taxon>Bacteria</taxon>
        <taxon>Bacillati</taxon>
        <taxon>Actinomycetota</taxon>
        <taxon>Actinomycetes</taxon>
        <taxon>Pseudonocardiales</taxon>
        <taxon>Pseudonocardiaceae</taxon>
        <taxon>Goodfellowiella</taxon>
    </lineage>
</organism>
<proteinExistence type="predicted"/>
<evidence type="ECO:0000313" key="2">
    <source>
        <dbReference type="Proteomes" id="UP001206128"/>
    </source>
</evidence>
<dbReference type="Proteomes" id="UP001206128">
    <property type="component" value="Unassembled WGS sequence"/>
</dbReference>
<dbReference type="InterPro" id="IPR036291">
    <property type="entry name" value="NAD(P)-bd_dom_sf"/>
</dbReference>
<dbReference type="Gene3D" id="3.40.50.720">
    <property type="entry name" value="NAD(P)-binding Rossmann-like Domain"/>
    <property type="match status" value="1"/>
</dbReference>
<reference evidence="1" key="1">
    <citation type="submission" date="2022-06" db="EMBL/GenBank/DDBJ databases">
        <title>Genomic Encyclopedia of Archaeal and Bacterial Type Strains, Phase II (KMG-II): from individual species to whole genera.</title>
        <authorList>
            <person name="Goeker M."/>
        </authorList>
    </citation>
    <scope>NUCLEOTIDE SEQUENCE</scope>
    <source>
        <strain evidence="1">DSM 43935</strain>
    </source>
</reference>
<name>A0AAE3GEU0_9PSEU</name>
<dbReference type="Pfam" id="PF00106">
    <property type="entry name" value="adh_short"/>
    <property type="match status" value="1"/>
</dbReference>
<comment type="caution">
    <text evidence="1">The sequence shown here is derived from an EMBL/GenBank/DDBJ whole genome shotgun (WGS) entry which is preliminary data.</text>
</comment>
<keyword evidence="2" id="KW-1185">Reference proteome</keyword>
<dbReference type="RefSeq" id="WP_253773238.1">
    <property type="nucleotide sequence ID" value="NZ_JAMTCK010000008.1"/>
</dbReference>
<gene>
    <name evidence="1" type="ORF">LX83_003778</name>
</gene>
<dbReference type="EMBL" id="JAMTCK010000008">
    <property type="protein sequence ID" value="MCP2166906.1"/>
    <property type="molecule type" value="Genomic_DNA"/>
</dbReference>